<evidence type="ECO:0000313" key="3">
    <source>
        <dbReference type="Proteomes" id="UP000006790"/>
    </source>
</evidence>
<dbReference type="Proteomes" id="UP000006790">
    <property type="component" value="Chromosome 3"/>
</dbReference>
<feature type="domain" description="PH" evidence="1">
    <location>
        <begin position="58"/>
        <end position="131"/>
    </location>
</feature>
<gene>
    <name evidence="2" type="ordered locus">Ecym_3435</name>
</gene>
<reference evidence="3" key="1">
    <citation type="journal article" date="2012" name="G3 (Bethesda)">
        <title>Pichia sorbitophila, an interspecies yeast hybrid reveals early steps of genome resolution following polyploidization.</title>
        <authorList>
            <person name="Leh Louis V."/>
            <person name="Despons L."/>
            <person name="Friedrich A."/>
            <person name="Martin T."/>
            <person name="Durrens P."/>
            <person name="Casaregola S."/>
            <person name="Neuveglise C."/>
            <person name="Fairhead C."/>
            <person name="Marck C."/>
            <person name="Cruz J.A."/>
            <person name="Straub M.L."/>
            <person name="Kugler V."/>
            <person name="Sacerdot C."/>
            <person name="Uzunov Z."/>
            <person name="Thierry A."/>
            <person name="Weiss S."/>
            <person name="Bleykasten C."/>
            <person name="De Montigny J."/>
            <person name="Jacques N."/>
            <person name="Jung P."/>
            <person name="Lemaire M."/>
            <person name="Mallet S."/>
            <person name="Morel G."/>
            <person name="Richard G.F."/>
            <person name="Sarkar A."/>
            <person name="Savel G."/>
            <person name="Schacherer J."/>
            <person name="Seret M.L."/>
            <person name="Talla E."/>
            <person name="Samson G."/>
            <person name="Jubin C."/>
            <person name="Poulain J."/>
            <person name="Vacherie B."/>
            <person name="Barbe V."/>
            <person name="Pelletier E."/>
            <person name="Sherman D.J."/>
            <person name="Westhof E."/>
            <person name="Weissenbach J."/>
            <person name="Baret P.V."/>
            <person name="Wincker P."/>
            <person name="Gaillardin C."/>
            <person name="Dujon B."/>
            <person name="Souciet J.L."/>
        </authorList>
    </citation>
    <scope>NUCLEOTIDE SEQUENCE [LARGE SCALE GENOMIC DNA]</scope>
    <source>
        <strain evidence="3">CBS 270.75 / DBVPG 7215 / KCTC 17166 / NRRL Y-17582</strain>
    </source>
</reference>
<evidence type="ECO:0000313" key="2">
    <source>
        <dbReference type="EMBL" id="AET38921.1"/>
    </source>
</evidence>
<dbReference type="OMA" id="GQFSYYK"/>
<sequence length="353" mass="40541">MIRNNQESFSLGNLHDDNEVLISSFLVKKPTLNTSSLDDQNETSNNHRHHNIPWKPNHRYWCVLRRGQFSYYKDETERKPEKVIPISDLIHCRIYDGNKLDIYTRNKTLRFKAEEPNWAKRWMESFKLLIHGDSNGTIPATPTNGLVSPLSEGVGALEISNMAKAVSSSPGDIDDDDNDDNDADYDDGFDVIYQTNAEMGGSHLGSHQGQAANEKEMAMKVSSVNNTNILQEDADFYEAYNPKNDEKLIQSGIIYGQVKNTIRRKKWKQFWGELTNRRLKLVSVNTDTLYAIIDLNEVVDCVELDEDDPYFALIVSNRRLKFKARNDTEMIDWIIHIKSSILVRQRISHTSSQ</sequence>
<dbReference type="EMBL" id="CP002499">
    <property type="protein sequence ID" value="AET38921.1"/>
    <property type="molecule type" value="Genomic_DNA"/>
</dbReference>
<organism evidence="2 3">
    <name type="scientific">Eremothecium cymbalariae (strain CBS 270.75 / DBVPG 7215 / KCTC 17166 / NRRL Y-17582)</name>
    <name type="common">Yeast</name>
    <dbReference type="NCBI Taxonomy" id="931890"/>
    <lineage>
        <taxon>Eukaryota</taxon>
        <taxon>Fungi</taxon>
        <taxon>Dikarya</taxon>
        <taxon>Ascomycota</taxon>
        <taxon>Saccharomycotina</taxon>
        <taxon>Saccharomycetes</taxon>
        <taxon>Saccharomycetales</taxon>
        <taxon>Saccharomycetaceae</taxon>
        <taxon>Eremothecium</taxon>
    </lineage>
</organism>
<dbReference type="OrthoDB" id="2157866at2759"/>
<dbReference type="InterPro" id="IPR001849">
    <property type="entry name" value="PH_domain"/>
</dbReference>
<dbReference type="GeneID" id="11471054"/>
<feature type="domain" description="PH" evidence="1">
    <location>
        <begin position="247"/>
        <end position="342"/>
    </location>
</feature>
<dbReference type="InParanoid" id="G8JS02"/>
<keyword evidence="3" id="KW-1185">Reference proteome</keyword>
<dbReference type="Pfam" id="PF00169">
    <property type="entry name" value="PH"/>
    <property type="match status" value="2"/>
</dbReference>
<accession>G8JS02</accession>
<evidence type="ECO:0000259" key="1">
    <source>
        <dbReference type="PROSITE" id="PS50003"/>
    </source>
</evidence>
<dbReference type="PANTHER" id="PTHR14336:SF8">
    <property type="entry name" value="PROTEIN OPY1"/>
    <property type="match status" value="1"/>
</dbReference>
<dbReference type="KEGG" id="erc:Ecym_3435"/>
<dbReference type="SMART" id="SM00233">
    <property type="entry name" value="PH"/>
    <property type="match status" value="2"/>
</dbReference>
<dbReference type="FunCoup" id="G8JS02">
    <property type="interactions" value="194"/>
</dbReference>
<dbReference type="eggNOG" id="ENOG502S04D">
    <property type="taxonomic scope" value="Eukaryota"/>
</dbReference>
<protein>
    <recommendedName>
        <fullName evidence="1">PH domain-containing protein</fullName>
    </recommendedName>
</protein>
<dbReference type="PROSITE" id="PS50003">
    <property type="entry name" value="PH_DOMAIN"/>
    <property type="match status" value="2"/>
</dbReference>
<name>G8JS02_ERECY</name>
<dbReference type="STRING" id="931890.G8JS02"/>
<dbReference type="InterPro" id="IPR011993">
    <property type="entry name" value="PH-like_dom_sf"/>
</dbReference>
<dbReference type="PANTHER" id="PTHR14336">
    <property type="entry name" value="TANDEM PH DOMAIN CONTAINING PROTEIN"/>
    <property type="match status" value="1"/>
</dbReference>
<dbReference type="AlphaFoldDB" id="G8JS02"/>
<dbReference type="RefSeq" id="XP_003645738.1">
    <property type="nucleotide sequence ID" value="XM_003645690.1"/>
</dbReference>
<dbReference type="Gene3D" id="2.30.29.30">
    <property type="entry name" value="Pleckstrin-homology domain (PH domain)/Phosphotyrosine-binding domain (PTB)"/>
    <property type="match status" value="2"/>
</dbReference>
<dbReference type="InterPro" id="IPR051707">
    <property type="entry name" value="PI-Interact_SigTrans_Reg"/>
</dbReference>
<proteinExistence type="predicted"/>
<dbReference type="SUPFAM" id="SSF50729">
    <property type="entry name" value="PH domain-like"/>
    <property type="match status" value="2"/>
</dbReference>
<dbReference type="HOGENOM" id="CLU_038624_0_0_1"/>